<name>A0A379YWP2_9GAMM</name>
<dbReference type="InterPro" id="IPR036097">
    <property type="entry name" value="HisK_dim/P_sf"/>
</dbReference>
<evidence type="ECO:0000256" key="8">
    <source>
        <dbReference type="ARBA" id="ARBA00023012"/>
    </source>
</evidence>
<dbReference type="EMBL" id="UGYN01000002">
    <property type="protein sequence ID" value="SUI51355.1"/>
    <property type="molecule type" value="Genomic_DNA"/>
</dbReference>
<dbReference type="GO" id="GO:0005524">
    <property type="term" value="F:ATP binding"/>
    <property type="evidence" value="ECO:0007669"/>
    <property type="project" value="UniProtKB-KW"/>
</dbReference>
<keyword evidence="5" id="KW-0547">Nucleotide-binding</keyword>
<dbReference type="SUPFAM" id="SSF47384">
    <property type="entry name" value="Homodimeric domain of signal transducing histidine kinase"/>
    <property type="match status" value="1"/>
</dbReference>
<dbReference type="InterPro" id="IPR053527">
    <property type="entry name" value="Tetrathionate_sensor_kinase"/>
</dbReference>
<dbReference type="CDD" id="cd00082">
    <property type="entry name" value="HisKA"/>
    <property type="match status" value="1"/>
</dbReference>
<dbReference type="NCBIfam" id="NF040750">
    <property type="entry name" value="tetrathio_HK"/>
    <property type="match status" value="1"/>
</dbReference>
<dbReference type="InterPro" id="IPR003661">
    <property type="entry name" value="HisK_dim/P_dom"/>
</dbReference>
<protein>
    <recommendedName>
        <fullName evidence="2">histidine kinase</fullName>
        <ecNumber evidence="2">2.7.13.3</ecNumber>
    </recommendedName>
</protein>
<keyword evidence="4 10" id="KW-0808">Transferase</keyword>
<dbReference type="PANTHER" id="PTHR43065:SF10">
    <property type="entry name" value="PEROXIDE STRESS-ACTIVATED HISTIDINE KINASE MAK3"/>
    <property type="match status" value="1"/>
</dbReference>
<dbReference type="Gene3D" id="3.40.190.10">
    <property type="entry name" value="Periplasmic binding protein-like II"/>
    <property type="match status" value="2"/>
</dbReference>
<dbReference type="Gene3D" id="3.30.565.10">
    <property type="entry name" value="Histidine kinase-like ATPase, C-terminal domain"/>
    <property type="match status" value="1"/>
</dbReference>
<evidence type="ECO:0000256" key="3">
    <source>
        <dbReference type="ARBA" id="ARBA00022553"/>
    </source>
</evidence>
<dbReference type="PROSITE" id="PS50109">
    <property type="entry name" value="HIS_KIN"/>
    <property type="match status" value="1"/>
</dbReference>
<dbReference type="PRINTS" id="PR00344">
    <property type="entry name" value="BCTRLSENSOR"/>
</dbReference>
<dbReference type="GO" id="GO:0000155">
    <property type="term" value="F:phosphorelay sensor kinase activity"/>
    <property type="evidence" value="ECO:0007669"/>
    <property type="project" value="InterPro"/>
</dbReference>
<feature type="domain" description="Histidine kinase" evidence="9">
    <location>
        <begin position="360"/>
        <end position="573"/>
    </location>
</feature>
<sequence length="585" mass="65249">MKRAALILLLGGWLNVAWAGQWTIAVLALRGDAHALAQWQPLVDHLNRQFPGDHFQLSPLSLAGMDEAVRNERVDFLLTNPAQYVQLDNRYPLRWLVSLRSSQQPQQASGNVVGSVILVRHDSPTTTANQLTGKKVGAVAADAFGGYLLGYKELLGAGLDPEKDLQLHFSGYPADALLYQLRDRALDAVIVPVCLLEKMQAEGLLQASDYRALLAKHSGQPCLTSTELYPNWSFAALNHVPDRLADELTRQLLQMNAPGLPVWGAPASSRQVNQLLRDLNIHPSQRSLWQEVTLWAQQHLLLLGGIFGGMLLLGANHLWISHLVRRRGRQLEQMHQTLRARETALAQAQRLSTLGEMASGFAHELNQPLAAIRHYAEGCRIRLERSDRQHELLPILEQIGQQAQRGAESIVNLRRWASKTPHHESTRPLLLRPLVEHLIKLMQIEQQYPLCHITLAIPAQSQLYSQTTLLEQVLTNLLSNSLQAGAQQITLRLEVDQHQQRLIVEDDGGGLNAEQLTLPFVPFRSSKPEGLGLGLVICQRLLKHQGGDLTLENYFSASQQQGLRVTLYFPVIQQETCHGVNTSGR</sequence>
<evidence type="ECO:0000313" key="11">
    <source>
        <dbReference type="Proteomes" id="UP000255529"/>
    </source>
</evidence>
<organism evidence="10 11">
    <name type="scientific">Serratia quinivorans</name>
    <dbReference type="NCBI Taxonomy" id="137545"/>
    <lineage>
        <taxon>Bacteria</taxon>
        <taxon>Pseudomonadati</taxon>
        <taxon>Pseudomonadota</taxon>
        <taxon>Gammaproteobacteria</taxon>
        <taxon>Enterobacterales</taxon>
        <taxon>Yersiniaceae</taxon>
        <taxon>Serratia</taxon>
    </lineage>
</organism>
<evidence type="ECO:0000259" key="9">
    <source>
        <dbReference type="PROSITE" id="PS50109"/>
    </source>
</evidence>
<evidence type="ECO:0000256" key="4">
    <source>
        <dbReference type="ARBA" id="ARBA00022679"/>
    </source>
</evidence>
<dbReference type="PANTHER" id="PTHR43065">
    <property type="entry name" value="SENSOR HISTIDINE KINASE"/>
    <property type="match status" value="1"/>
</dbReference>
<dbReference type="Proteomes" id="UP000255529">
    <property type="component" value="Unassembled WGS sequence"/>
</dbReference>
<evidence type="ECO:0000313" key="10">
    <source>
        <dbReference type="EMBL" id="SUI51355.1"/>
    </source>
</evidence>
<proteinExistence type="predicted"/>
<evidence type="ECO:0000256" key="5">
    <source>
        <dbReference type="ARBA" id="ARBA00022741"/>
    </source>
</evidence>
<dbReference type="Pfam" id="PF00512">
    <property type="entry name" value="HisKA"/>
    <property type="match status" value="1"/>
</dbReference>
<dbReference type="InterPro" id="IPR036890">
    <property type="entry name" value="HATPase_C_sf"/>
</dbReference>
<keyword evidence="7" id="KW-0067">ATP-binding</keyword>
<gene>
    <name evidence="10" type="primary">dctB</name>
    <name evidence="10" type="ORF">NCTC11544_01243</name>
</gene>
<evidence type="ECO:0000256" key="6">
    <source>
        <dbReference type="ARBA" id="ARBA00022777"/>
    </source>
</evidence>
<dbReference type="InterPro" id="IPR004358">
    <property type="entry name" value="Sig_transdc_His_kin-like_C"/>
</dbReference>
<keyword evidence="6" id="KW-0418">Kinase</keyword>
<dbReference type="RefSeq" id="WP_115183148.1">
    <property type="nucleotide sequence ID" value="NZ_CAMKUF010000002.1"/>
</dbReference>
<dbReference type="Pfam" id="PF02518">
    <property type="entry name" value="HATPase_c"/>
    <property type="match status" value="1"/>
</dbReference>
<dbReference type="EC" id="2.7.13.3" evidence="2"/>
<dbReference type="Gene3D" id="1.10.287.130">
    <property type="match status" value="1"/>
</dbReference>
<dbReference type="InterPro" id="IPR003594">
    <property type="entry name" value="HATPase_dom"/>
</dbReference>
<reference evidence="10 11" key="1">
    <citation type="submission" date="2018-06" db="EMBL/GenBank/DDBJ databases">
        <authorList>
            <consortium name="Pathogen Informatics"/>
            <person name="Doyle S."/>
        </authorList>
    </citation>
    <scope>NUCLEOTIDE SEQUENCE [LARGE SCALE GENOMIC DNA]</scope>
    <source>
        <strain evidence="10 11">NCTC11544</strain>
    </source>
</reference>
<evidence type="ECO:0000256" key="1">
    <source>
        <dbReference type="ARBA" id="ARBA00000085"/>
    </source>
</evidence>
<dbReference type="SMART" id="SM00388">
    <property type="entry name" value="HisKA"/>
    <property type="match status" value="1"/>
</dbReference>
<keyword evidence="8" id="KW-0902">Two-component regulatory system</keyword>
<keyword evidence="3" id="KW-0597">Phosphoprotein</keyword>
<dbReference type="SUPFAM" id="SSF53850">
    <property type="entry name" value="Periplasmic binding protein-like II"/>
    <property type="match status" value="1"/>
</dbReference>
<dbReference type="AlphaFoldDB" id="A0A379YWP2"/>
<dbReference type="InterPro" id="IPR005467">
    <property type="entry name" value="His_kinase_dom"/>
</dbReference>
<dbReference type="SMART" id="SM00387">
    <property type="entry name" value="HATPase_c"/>
    <property type="match status" value="1"/>
</dbReference>
<dbReference type="SUPFAM" id="SSF55874">
    <property type="entry name" value="ATPase domain of HSP90 chaperone/DNA topoisomerase II/histidine kinase"/>
    <property type="match status" value="1"/>
</dbReference>
<comment type="catalytic activity">
    <reaction evidence="1">
        <text>ATP + protein L-histidine = ADP + protein N-phospho-L-histidine.</text>
        <dbReference type="EC" id="2.7.13.3"/>
    </reaction>
</comment>
<dbReference type="Pfam" id="PF12974">
    <property type="entry name" value="Phosphonate-bd"/>
    <property type="match status" value="1"/>
</dbReference>
<accession>A0A379YWP2</accession>
<evidence type="ECO:0000256" key="7">
    <source>
        <dbReference type="ARBA" id="ARBA00022840"/>
    </source>
</evidence>
<evidence type="ECO:0000256" key="2">
    <source>
        <dbReference type="ARBA" id="ARBA00012438"/>
    </source>
</evidence>